<dbReference type="GO" id="GO:0008233">
    <property type="term" value="F:peptidase activity"/>
    <property type="evidence" value="ECO:0007669"/>
    <property type="project" value="UniProtKB-KW"/>
</dbReference>
<evidence type="ECO:0000256" key="7">
    <source>
        <dbReference type="ARBA" id="ARBA00023239"/>
    </source>
</evidence>
<dbReference type="Proteomes" id="UP000258127">
    <property type="component" value="Chromosome"/>
</dbReference>
<dbReference type="GO" id="GO:0006508">
    <property type="term" value="P:proteolysis"/>
    <property type="evidence" value="ECO:0007669"/>
    <property type="project" value="UniProtKB-KW"/>
</dbReference>
<sequence length="237" mass="26364">MCGRYSIYESMDHYLKQLSLDLVVINGYDDERIHRYNVAPRSRAPIIRPVDDGVQVDDLPWGWVPRWARDRGPVPINARAETLGNGRFFSRLWPGGRALAPASGWYEWSVGVHDARSKQPWYVKAAEGEPLFFAALAEAPGHDLADVREGFVIVTAPADGRLADIHGRKPVVLTAALAREWIDPATSLQRALEIVHSGGKPDTAFRWHAVGHAVGNVRNEGAHLIEPLQTRGKTQQQ</sequence>
<evidence type="ECO:0000256" key="4">
    <source>
        <dbReference type="ARBA" id="ARBA00022801"/>
    </source>
</evidence>
<dbReference type="EMBL" id="CP031641">
    <property type="protein sequence ID" value="AXO88965.1"/>
    <property type="molecule type" value="Genomic_DNA"/>
</dbReference>
<keyword evidence="5" id="KW-0190">Covalent protein-DNA linkage</keyword>
<evidence type="ECO:0000313" key="10">
    <source>
        <dbReference type="Proteomes" id="UP000258127"/>
    </source>
</evidence>
<dbReference type="Pfam" id="PF02586">
    <property type="entry name" value="SRAP"/>
    <property type="match status" value="1"/>
</dbReference>
<dbReference type="Gene3D" id="3.90.1680.10">
    <property type="entry name" value="SOS response associated peptidase-like"/>
    <property type="match status" value="1"/>
</dbReference>
<dbReference type="PANTHER" id="PTHR13604">
    <property type="entry name" value="DC12-RELATED"/>
    <property type="match status" value="1"/>
</dbReference>
<dbReference type="RefSeq" id="WP_116888564.1">
    <property type="nucleotide sequence ID" value="NZ_CP031641.1"/>
</dbReference>
<comment type="similarity">
    <text evidence="1 8">Belongs to the SOS response-associated peptidase family.</text>
</comment>
<keyword evidence="6" id="KW-0238">DNA-binding</keyword>
<dbReference type="AlphaFoldDB" id="A0AAI8PBZ1"/>
<evidence type="ECO:0000256" key="8">
    <source>
        <dbReference type="RuleBase" id="RU364100"/>
    </source>
</evidence>
<name>A0AAI8PBZ1_9PSED</name>
<keyword evidence="3" id="KW-0227">DNA damage</keyword>
<keyword evidence="10" id="KW-1185">Reference proteome</keyword>
<organism evidence="9 10">
    <name type="scientific">Pseudomonas parafulva</name>
    <dbReference type="NCBI Taxonomy" id="157782"/>
    <lineage>
        <taxon>Bacteria</taxon>
        <taxon>Pseudomonadati</taxon>
        <taxon>Pseudomonadota</taxon>
        <taxon>Gammaproteobacteria</taxon>
        <taxon>Pseudomonadales</taxon>
        <taxon>Pseudomonadaceae</taxon>
        <taxon>Pseudomonas</taxon>
    </lineage>
</organism>
<dbReference type="SUPFAM" id="SSF143081">
    <property type="entry name" value="BB1717-like"/>
    <property type="match status" value="1"/>
</dbReference>
<evidence type="ECO:0000256" key="2">
    <source>
        <dbReference type="ARBA" id="ARBA00022670"/>
    </source>
</evidence>
<dbReference type="EC" id="3.4.-.-" evidence="8"/>
<evidence type="ECO:0000256" key="3">
    <source>
        <dbReference type="ARBA" id="ARBA00022763"/>
    </source>
</evidence>
<dbReference type="InterPro" id="IPR003738">
    <property type="entry name" value="SRAP"/>
</dbReference>
<keyword evidence="4 8" id="KW-0378">Hydrolase</keyword>
<proteinExistence type="inferred from homology"/>
<reference evidence="9 10" key="1">
    <citation type="submission" date="2018-08" db="EMBL/GenBank/DDBJ databases">
        <authorList>
            <person name="Lee Y."/>
            <person name="Kakembo D."/>
        </authorList>
    </citation>
    <scope>NUCLEOTIDE SEQUENCE [LARGE SCALE GENOMIC DNA]</scope>
    <source>
        <strain evidence="9 10">JBCS1880</strain>
    </source>
</reference>
<dbReference type="GO" id="GO:0016829">
    <property type="term" value="F:lyase activity"/>
    <property type="evidence" value="ECO:0007669"/>
    <property type="project" value="UniProtKB-KW"/>
</dbReference>
<keyword evidence="2 8" id="KW-0645">Protease</keyword>
<dbReference type="GO" id="GO:0003697">
    <property type="term" value="F:single-stranded DNA binding"/>
    <property type="evidence" value="ECO:0007669"/>
    <property type="project" value="InterPro"/>
</dbReference>
<accession>A0AAI8PBZ1</accession>
<evidence type="ECO:0000256" key="5">
    <source>
        <dbReference type="ARBA" id="ARBA00023124"/>
    </source>
</evidence>
<evidence type="ECO:0000256" key="6">
    <source>
        <dbReference type="ARBA" id="ARBA00023125"/>
    </source>
</evidence>
<dbReference type="GO" id="GO:0106300">
    <property type="term" value="P:protein-DNA covalent cross-linking repair"/>
    <property type="evidence" value="ECO:0007669"/>
    <property type="project" value="InterPro"/>
</dbReference>
<dbReference type="PANTHER" id="PTHR13604:SF0">
    <property type="entry name" value="ABASIC SITE PROCESSING PROTEIN HMCES"/>
    <property type="match status" value="1"/>
</dbReference>
<dbReference type="InterPro" id="IPR036590">
    <property type="entry name" value="SRAP-like"/>
</dbReference>
<evidence type="ECO:0000313" key="9">
    <source>
        <dbReference type="EMBL" id="AXO88965.1"/>
    </source>
</evidence>
<evidence type="ECO:0000256" key="1">
    <source>
        <dbReference type="ARBA" id="ARBA00008136"/>
    </source>
</evidence>
<protein>
    <recommendedName>
        <fullName evidence="8">Abasic site processing protein</fullName>
        <ecNumber evidence="8">3.4.-.-</ecNumber>
    </recommendedName>
</protein>
<gene>
    <name evidence="9" type="ORF">DZC75_13500</name>
</gene>
<keyword evidence="7" id="KW-0456">Lyase</keyword>